<dbReference type="RefSeq" id="WP_178942422.1">
    <property type="nucleotide sequence ID" value="NZ_JAIWJF010000003.1"/>
</dbReference>
<evidence type="ECO:0000256" key="1">
    <source>
        <dbReference type="SAM" id="MobiDB-lite"/>
    </source>
</evidence>
<keyword evidence="4" id="KW-1185">Reference proteome</keyword>
<name>A0ABT6D9J2_9LACO</name>
<feature type="compositionally biased region" description="Low complexity" evidence="1">
    <location>
        <begin position="76"/>
        <end position="92"/>
    </location>
</feature>
<organism evidence="3 4">
    <name type="scientific">Furfurilactobacillus milii</name>
    <dbReference type="NCBI Taxonomy" id="2888272"/>
    <lineage>
        <taxon>Bacteria</taxon>
        <taxon>Bacillati</taxon>
        <taxon>Bacillota</taxon>
        <taxon>Bacilli</taxon>
        <taxon>Lactobacillales</taxon>
        <taxon>Lactobacillaceae</taxon>
        <taxon>Furfurilactobacillus</taxon>
    </lineage>
</organism>
<sequence>MIFLAIFGGIALILAIFYLLNSIQNYGTWKFATALVVIFTLITGFGIVKLPFWHHQSQTTASQSPTQNAGRRRHSSQTSAAAQSSLTKAASTFNPTGGVINGQTAKQKSAAKSSAEDQMTTQLNSAFSTLGKVTFDRAKKTYTITPENENTVKALEALEKQPSEADQAHWPTLVKNLTTSSTNVSKALKDDYTLTLVSPDQSGKVLFSATNGKATTNFAQ</sequence>
<evidence type="ECO:0008006" key="5">
    <source>
        <dbReference type="Google" id="ProtNLM"/>
    </source>
</evidence>
<keyword evidence="2" id="KW-0812">Transmembrane</keyword>
<evidence type="ECO:0000256" key="2">
    <source>
        <dbReference type="SAM" id="Phobius"/>
    </source>
</evidence>
<dbReference type="EMBL" id="JANDJP010000001">
    <property type="protein sequence ID" value="MDF9912849.1"/>
    <property type="molecule type" value="Genomic_DNA"/>
</dbReference>
<reference evidence="3" key="1">
    <citation type="submission" date="2022-06" db="EMBL/GenBank/DDBJ databases">
        <title>Antifungal cultures and metabolites of lactic acid bacteria for use in dairy fermentations.</title>
        <authorList>
            <person name="Zhao Z."/>
            <person name="Gaenzle M."/>
        </authorList>
    </citation>
    <scope>NUCLEOTIDE SEQUENCE</scope>
    <source>
        <strain evidence="3">FUA3126</strain>
    </source>
</reference>
<proteinExistence type="predicted"/>
<evidence type="ECO:0000313" key="3">
    <source>
        <dbReference type="EMBL" id="MDF9912849.1"/>
    </source>
</evidence>
<feature type="transmembrane region" description="Helical" evidence="2">
    <location>
        <begin position="32"/>
        <end position="52"/>
    </location>
</feature>
<feature type="region of interest" description="Disordered" evidence="1">
    <location>
        <begin position="59"/>
        <end position="117"/>
    </location>
</feature>
<keyword evidence="2" id="KW-0472">Membrane</keyword>
<accession>A0ABT6D9J2</accession>
<protein>
    <recommendedName>
        <fullName evidence="5">DUF308 domain-containing protein</fullName>
    </recommendedName>
</protein>
<gene>
    <name evidence="3" type="ORF">NNA32_01150</name>
</gene>
<dbReference type="Proteomes" id="UP001152867">
    <property type="component" value="Unassembled WGS sequence"/>
</dbReference>
<comment type="caution">
    <text evidence="3">The sequence shown here is derived from an EMBL/GenBank/DDBJ whole genome shotgun (WGS) entry which is preliminary data.</text>
</comment>
<evidence type="ECO:0000313" key="4">
    <source>
        <dbReference type="Proteomes" id="UP001152867"/>
    </source>
</evidence>
<keyword evidence="2" id="KW-1133">Transmembrane helix</keyword>